<dbReference type="Proteomes" id="UP000028534">
    <property type="component" value="Unassembled WGS sequence"/>
</dbReference>
<dbReference type="PROSITE" id="PS51198">
    <property type="entry name" value="UVRD_HELICASE_ATP_BIND"/>
    <property type="match status" value="1"/>
</dbReference>
<dbReference type="InterPro" id="IPR000212">
    <property type="entry name" value="DNA_helicase_UvrD/REP"/>
</dbReference>
<evidence type="ECO:0000256" key="2">
    <source>
        <dbReference type="ARBA" id="ARBA00022801"/>
    </source>
</evidence>
<dbReference type="GO" id="GO:0016887">
    <property type="term" value="F:ATP hydrolysis activity"/>
    <property type="evidence" value="ECO:0007669"/>
    <property type="project" value="RHEA"/>
</dbReference>
<evidence type="ECO:0000313" key="12">
    <source>
        <dbReference type="Proteomes" id="UP000028534"/>
    </source>
</evidence>
<evidence type="ECO:0000313" key="11">
    <source>
        <dbReference type="EMBL" id="KEZ21325.1"/>
    </source>
</evidence>
<evidence type="ECO:0000256" key="8">
    <source>
        <dbReference type="ARBA" id="ARBA00048988"/>
    </source>
</evidence>
<keyword evidence="4 9" id="KW-0067">ATP-binding</keyword>
<comment type="catalytic activity">
    <reaction evidence="8">
        <text>ATP + H2O = ADP + phosphate + H(+)</text>
        <dbReference type="Rhea" id="RHEA:13065"/>
        <dbReference type="ChEBI" id="CHEBI:15377"/>
        <dbReference type="ChEBI" id="CHEBI:15378"/>
        <dbReference type="ChEBI" id="CHEBI:30616"/>
        <dbReference type="ChEBI" id="CHEBI:43474"/>
        <dbReference type="ChEBI" id="CHEBI:456216"/>
        <dbReference type="EC" id="5.6.2.4"/>
    </reaction>
</comment>
<dbReference type="GO" id="GO:0005829">
    <property type="term" value="C:cytosol"/>
    <property type="evidence" value="ECO:0007669"/>
    <property type="project" value="TreeGrafter"/>
</dbReference>
<gene>
    <name evidence="11" type="ORF">CP98_00002</name>
</gene>
<dbReference type="PANTHER" id="PTHR11070:SF63">
    <property type="entry name" value="DNA HELICASE IV"/>
    <property type="match status" value="1"/>
</dbReference>
<name>A0A084ETN3_SPHYA</name>
<proteinExistence type="predicted"/>
<evidence type="ECO:0000259" key="10">
    <source>
        <dbReference type="PROSITE" id="PS51198"/>
    </source>
</evidence>
<evidence type="ECO:0000256" key="6">
    <source>
        <dbReference type="ARBA" id="ARBA00034617"/>
    </source>
</evidence>
<dbReference type="Pfam" id="PF00580">
    <property type="entry name" value="UvrD-helicase"/>
    <property type="match status" value="1"/>
</dbReference>
<evidence type="ECO:0000256" key="3">
    <source>
        <dbReference type="ARBA" id="ARBA00022806"/>
    </source>
</evidence>
<dbReference type="InterPro" id="IPR014016">
    <property type="entry name" value="UvrD-like_ATP-bd"/>
</dbReference>
<dbReference type="InterPro" id="IPR014017">
    <property type="entry name" value="DNA_helicase_UvrD-like_C"/>
</dbReference>
<dbReference type="PANTHER" id="PTHR11070">
    <property type="entry name" value="UVRD / RECB / PCRA DNA HELICASE FAMILY MEMBER"/>
    <property type="match status" value="1"/>
</dbReference>
<comment type="catalytic activity">
    <reaction evidence="6">
        <text>Couples ATP hydrolysis with the unwinding of duplex DNA by translocating in the 3'-5' direction.</text>
        <dbReference type="EC" id="5.6.2.4"/>
    </reaction>
</comment>
<dbReference type="GO" id="GO:0005524">
    <property type="term" value="F:ATP binding"/>
    <property type="evidence" value="ECO:0007669"/>
    <property type="project" value="UniProtKB-UniRule"/>
</dbReference>
<comment type="caution">
    <text evidence="11">The sequence shown here is derived from an EMBL/GenBank/DDBJ whole genome shotgun (WGS) entry which is preliminary data.</text>
</comment>
<keyword evidence="1 9" id="KW-0547">Nucleotide-binding</keyword>
<reference evidence="11 12" key="1">
    <citation type="submission" date="2014-03" db="EMBL/GenBank/DDBJ databases">
        <title>Genome sequence of Sphingobium yanoikuyae B1.</title>
        <authorList>
            <person name="Gan H.M."/>
            <person name="Gan H.Y."/>
            <person name="Savka M.A."/>
        </authorList>
    </citation>
    <scope>NUCLEOTIDE SEQUENCE [LARGE SCALE GENOMIC DNA]</scope>
    <source>
        <strain evidence="11 12">B1</strain>
    </source>
</reference>
<dbReference type="InterPro" id="IPR027417">
    <property type="entry name" value="P-loop_NTPase"/>
</dbReference>
<keyword evidence="5" id="KW-0413">Isomerase</keyword>
<dbReference type="eggNOG" id="COG0210">
    <property type="taxonomic scope" value="Bacteria"/>
</dbReference>
<dbReference type="PATRIC" id="fig|13690.10.peg.3"/>
<evidence type="ECO:0000256" key="4">
    <source>
        <dbReference type="ARBA" id="ARBA00022840"/>
    </source>
</evidence>
<dbReference type="GO" id="GO:0000725">
    <property type="term" value="P:recombinational repair"/>
    <property type="evidence" value="ECO:0007669"/>
    <property type="project" value="TreeGrafter"/>
</dbReference>
<evidence type="ECO:0000256" key="9">
    <source>
        <dbReference type="PROSITE-ProRule" id="PRU00560"/>
    </source>
</evidence>
<dbReference type="Gene3D" id="3.40.50.300">
    <property type="entry name" value="P-loop containing nucleotide triphosphate hydrolases"/>
    <property type="match status" value="3"/>
</dbReference>
<evidence type="ECO:0000256" key="7">
    <source>
        <dbReference type="ARBA" id="ARBA00034808"/>
    </source>
</evidence>
<dbReference type="GO" id="GO:0043138">
    <property type="term" value="F:3'-5' DNA helicase activity"/>
    <property type="evidence" value="ECO:0007669"/>
    <property type="project" value="UniProtKB-EC"/>
</dbReference>
<organism evidence="11 12">
    <name type="scientific">Sphingobium yanoikuyae</name>
    <name type="common">Sphingomonas yanoikuyae</name>
    <dbReference type="NCBI Taxonomy" id="13690"/>
    <lineage>
        <taxon>Bacteria</taxon>
        <taxon>Pseudomonadati</taxon>
        <taxon>Pseudomonadota</taxon>
        <taxon>Alphaproteobacteria</taxon>
        <taxon>Sphingomonadales</taxon>
        <taxon>Sphingomonadaceae</taxon>
        <taxon>Sphingobium</taxon>
    </lineage>
</organism>
<protein>
    <recommendedName>
        <fullName evidence="7">DNA 3'-5' helicase</fullName>
        <ecNumber evidence="7">5.6.2.4</ecNumber>
    </recommendedName>
</protein>
<dbReference type="EMBL" id="JGVR01000001">
    <property type="protein sequence ID" value="KEZ21325.1"/>
    <property type="molecule type" value="Genomic_DNA"/>
</dbReference>
<dbReference type="GO" id="GO:0003677">
    <property type="term" value="F:DNA binding"/>
    <property type="evidence" value="ECO:0007669"/>
    <property type="project" value="InterPro"/>
</dbReference>
<dbReference type="Pfam" id="PF13361">
    <property type="entry name" value="UvrD_C"/>
    <property type="match status" value="1"/>
</dbReference>
<dbReference type="EC" id="5.6.2.4" evidence="7"/>
<keyword evidence="2 9" id="KW-0378">Hydrolase</keyword>
<feature type="domain" description="UvrD-like helicase ATP-binding" evidence="10">
    <location>
        <begin position="199"/>
        <end position="665"/>
    </location>
</feature>
<evidence type="ECO:0000256" key="5">
    <source>
        <dbReference type="ARBA" id="ARBA00023235"/>
    </source>
</evidence>
<sequence length="910" mass="103195">MFARSKTYRPSLWLRLFLADNWTLTLIRSQPQDVKLGSGKLASIDITAISVTRALLWHAVEIRTRDSVTNLTGLSGNAARQLRDDLHSFVNLHLAALIDKGKGQLMAVDQAITAIVEGKRQYLAQSDISRAIAEVPGSASLALSHPLFHAALMPAALRTHLPTSFRMLTDAEERQRYNEAFVEHEMREFSSFFDQLEGLSLSDEQREACIRLEDSNLLVACAGSGKSATMVSKVSYVLEKGLHAPSEILVLAFNKNAADQLKDRIARQLGVEAEELECRITTFHALGLGIIKEAEGRPPQLANWVDNAHGEARFIDGIIDALMKSNEEFRTLWLDMLLLYPKADIPPSQFDSAEEYRRHMADNSGKRPESILSQSGIYVKSLQELKIANWLWQHSVEFKYERRTKVQDEDGGIRHVDPDFYYPATDTIHEHFAIDADGTSPFRDYVKHAKLKRAGYARIGADFFETTSAQSADGSLLDQLRSELEKREIELTPKSPEEIMKTIPSVVMTRYRKIIGVCIKHIRASSLTLEMLQEKAKTLHDKHRATRFAKVIWLITQAYSQKLEQDERIDFDSMIGDATKLVEAGRYRSPYSLILVDEFQDISDSRAKLIKALKHQRAFTKMFAVGDDWQSIYRFTGSDITIFTEFEANFGASWQGRLQRTYRCNQTLAEAAARFIQKNPAQMSKQVTSSRPAVRRSIRAIPVKVEWGKPRMGDACFKVFERLDRFLSGIQSQWRESDEHRLKVLVLWRYNMLDPFHAGSPMYDCIEVSGLSFHRSKGLEADYTILMDVSEGDYGVPSRIEDDELLNLVIPRPEEFEYAEERRLFYVALTRASRGTFLLYNSSKPSRFISELCAVAGDDVRFETVDGVRLMQCPACVTGRLIERQTEGGISIIGCSSHPRCSYVRRPSGV</sequence>
<accession>A0A084ETN3</accession>
<dbReference type="SUPFAM" id="SSF52540">
    <property type="entry name" value="P-loop containing nucleoside triphosphate hydrolases"/>
    <property type="match status" value="1"/>
</dbReference>
<evidence type="ECO:0000256" key="1">
    <source>
        <dbReference type="ARBA" id="ARBA00022741"/>
    </source>
</evidence>
<dbReference type="AlphaFoldDB" id="A0A084ETN3"/>
<keyword evidence="3 9" id="KW-0347">Helicase</keyword>
<feature type="binding site" evidence="9">
    <location>
        <begin position="220"/>
        <end position="227"/>
    </location>
    <ligand>
        <name>ATP</name>
        <dbReference type="ChEBI" id="CHEBI:30616"/>
    </ligand>
</feature>